<dbReference type="OrthoDB" id="9781481at2"/>
<dbReference type="InterPro" id="IPR011990">
    <property type="entry name" value="TPR-like_helical_dom_sf"/>
</dbReference>
<reference evidence="2 3" key="1">
    <citation type="submission" date="2016-10" db="EMBL/GenBank/DDBJ databases">
        <authorList>
            <person name="de Groot N.N."/>
        </authorList>
    </citation>
    <scope>NUCLEOTIDE SEQUENCE [LARGE SCALE GENOMIC DNA]</scope>
    <source>
        <strain evidence="2 3">DSM 21035</strain>
    </source>
</reference>
<sequence length="988" mass="114368">MSELKNSLEWSNEILDYLVHKRLDKPNLKFWLRQRDTNNRFGEGYWFQGTDDYIAVGFVNANAGNQSTRSVSFVVTFDENGLPNSKIEVIFKQEENERLISFYRKLVETLSGFEQKSDIHYEKQYSSNDLFQCLDEFLTRDKPIMDNLIVEMNLQSILEIPEKKFERTLKKTLKIQAELMATDKLSIILANITWNSKDWKEVSEDMSGHAWVGGDNIPHESWNFDYDNPRNEGDNLYGFVKFTNAPKVTGNNNLIIFYSQGKIVGFYGKTEVLKDWVNINERESYNLIADKNLSVVLPNKIDNIKDKGYLEGLSRVGQIGFSYLKKPETAISILDEAIELNPESSDALNNIRKWIMEYDSMKDKFHKWLIENGVESGKASAYIRAIDILINNFNINIYTENDLKALEDLYIDLKLHQTEKNGKYYFAKAKSYGEGRFYSAAIRAYMDFLKGNTTKESDIITTLDMDKEIDLNQIFFGPPGTGKTYHTINEAIKIVDPEFYKLNHDNRDNLKERFKLLLLNNDNEDLGQIGFTTFHQSFSYEDFIEGIKPIEPKEDDTHLKYDIQEGIFKRVCRLASDSLEGVSIHSESLISLSQEEYDKAHFYKMSLGNTQDEADNEVYDYCIENNVITIGYGNGLDFTGKNEKELRAFGEENDLDSYPVTAMNLFSNYLKVDDYVVISYGNLYVRAIAKVTGEYEYKEESPFPNNSDWKHFRKVEWIFENKKIGVKEIYNKNLQQQTIYKLEKKEIKPEFFVKEKKANPLNLPKNPKNFVIIIDEINRGNVSSIFGELITLIEKDKRANKDEELSVTLPYSKKEFKVPHNVYIIGTMNTADRSIEALDTALRRRFSFREMPPSPKLILTEGKLKNTEGMIGDINVVKILDTINDRIEKLIDKDHKIGHSYFLNIETEDELKDTFNDKVIPLLEEYFFGDFGKISLVLGSSFITKGTKAGVTFAKSNEYDPSIANDLLERSVYEVTSKDDWNFKAIYE</sequence>
<dbReference type="InterPro" id="IPR027417">
    <property type="entry name" value="P-loop_NTPase"/>
</dbReference>
<proteinExistence type="predicted"/>
<dbReference type="Pfam" id="PF07728">
    <property type="entry name" value="AAA_5"/>
    <property type="match status" value="1"/>
</dbReference>
<evidence type="ECO:0000259" key="1">
    <source>
        <dbReference type="Pfam" id="PF07728"/>
    </source>
</evidence>
<protein>
    <submittedName>
        <fullName evidence="2">AAA domain (Dynein-related subfamily)</fullName>
    </submittedName>
</protein>
<dbReference type="PANTHER" id="PTHR37291:SF1">
    <property type="entry name" value="TYPE IV METHYL-DIRECTED RESTRICTION ENZYME ECOKMCRB SUBUNIT"/>
    <property type="match status" value="1"/>
</dbReference>
<name>A0A1H9KDH6_9FLAO</name>
<organism evidence="2 3">
    <name type="scientific">Hyunsoonleella jejuensis</name>
    <dbReference type="NCBI Taxonomy" id="419940"/>
    <lineage>
        <taxon>Bacteria</taxon>
        <taxon>Pseudomonadati</taxon>
        <taxon>Bacteroidota</taxon>
        <taxon>Flavobacteriia</taxon>
        <taxon>Flavobacteriales</taxon>
        <taxon>Flavobacteriaceae</taxon>
    </lineage>
</organism>
<dbReference type="RefSeq" id="WP_092580495.1">
    <property type="nucleotide sequence ID" value="NZ_FOFN01000004.1"/>
</dbReference>
<dbReference type="InterPro" id="IPR052934">
    <property type="entry name" value="Methyl-DNA_Rec/Restrict_Enz"/>
</dbReference>
<dbReference type="PANTHER" id="PTHR37291">
    <property type="entry name" value="5-METHYLCYTOSINE-SPECIFIC RESTRICTION ENZYME B"/>
    <property type="match status" value="1"/>
</dbReference>
<dbReference type="EMBL" id="FOFN01000004">
    <property type="protein sequence ID" value="SEQ97200.1"/>
    <property type="molecule type" value="Genomic_DNA"/>
</dbReference>
<feature type="domain" description="ATPase dynein-related AAA" evidence="1">
    <location>
        <begin position="732"/>
        <end position="846"/>
    </location>
</feature>
<dbReference type="Proteomes" id="UP000198999">
    <property type="component" value="Unassembled WGS sequence"/>
</dbReference>
<evidence type="ECO:0000313" key="3">
    <source>
        <dbReference type="Proteomes" id="UP000198999"/>
    </source>
</evidence>
<dbReference type="Gene3D" id="3.40.50.300">
    <property type="entry name" value="P-loop containing nucleotide triphosphate hydrolases"/>
    <property type="match status" value="1"/>
</dbReference>
<dbReference type="InterPro" id="IPR011704">
    <property type="entry name" value="ATPase_dyneun-rel_AAA"/>
</dbReference>
<gene>
    <name evidence="2" type="ORF">SAMN05421824_2711</name>
</gene>
<dbReference type="STRING" id="419940.SAMN05421824_2711"/>
<dbReference type="GO" id="GO:0005524">
    <property type="term" value="F:ATP binding"/>
    <property type="evidence" value="ECO:0007669"/>
    <property type="project" value="InterPro"/>
</dbReference>
<keyword evidence="3" id="KW-1185">Reference proteome</keyword>
<accession>A0A1H9KDH6</accession>
<dbReference type="Gene3D" id="1.25.40.10">
    <property type="entry name" value="Tetratricopeptide repeat domain"/>
    <property type="match status" value="1"/>
</dbReference>
<dbReference type="SUPFAM" id="SSF52540">
    <property type="entry name" value="P-loop containing nucleoside triphosphate hydrolases"/>
    <property type="match status" value="1"/>
</dbReference>
<dbReference type="AlphaFoldDB" id="A0A1H9KDH6"/>
<evidence type="ECO:0000313" key="2">
    <source>
        <dbReference type="EMBL" id="SEQ97200.1"/>
    </source>
</evidence>
<dbReference type="GO" id="GO:0016887">
    <property type="term" value="F:ATP hydrolysis activity"/>
    <property type="evidence" value="ECO:0007669"/>
    <property type="project" value="InterPro"/>
</dbReference>